<evidence type="ECO:0000313" key="3">
    <source>
        <dbReference type="Proteomes" id="UP000002296"/>
    </source>
</evidence>
<evidence type="ECO:0000256" key="1">
    <source>
        <dbReference type="SAM" id="MobiDB-lite"/>
    </source>
</evidence>
<organism evidence="2 3">
    <name type="scientific">Trypanosoma cruzi (strain CL Brener)</name>
    <dbReference type="NCBI Taxonomy" id="353153"/>
    <lineage>
        <taxon>Eukaryota</taxon>
        <taxon>Discoba</taxon>
        <taxon>Euglenozoa</taxon>
        <taxon>Kinetoplastea</taxon>
        <taxon>Metakinetoplastina</taxon>
        <taxon>Trypanosomatida</taxon>
        <taxon>Trypanosomatidae</taxon>
        <taxon>Trypanosoma</taxon>
        <taxon>Schizotrypanum</taxon>
    </lineage>
</organism>
<name>Q4DYV0_TRYCC</name>
<dbReference type="InParanoid" id="Q4DYV0"/>
<keyword evidence="3" id="KW-1185">Reference proteome</keyword>
<accession>Q4DYV0</accession>
<dbReference type="EMBL" id="AAHK01000088">
    <property type="protein sequence ID" value="EAN97698.1"/>
    <property type="molecule type" value="Genomic_DNA"/>
</dbReference>
<feature type="compositionally biased region" description="Low complexity" evidence="1">
    <location>
        <begin position="141"/>
        <end position="150"/>
    </location>
</feature>
<reference evidence="2 3" key="1">
    <citation type="journal article" date="2005" name="Science">
        <title>The genome sequence of Trypanosoma cruzi, etiologic agent of Chagas disease.</title>
        <authorList>
            <person name="El-Sayed N.M."/>
            <person name="Myler P.J."/>
            <person name="Bartholomeu D.C."/>
            <person name="Nilsson D."/>
            <person name="Aggarwal G."/>
            <person name="Tran A.N."/>
            <person name="Ghedin E."/>
            <person name="Worthey E.A."/>
            <person name="Delcher A.L."/>
            <person name="Blandin G."/>
            <person name="Westenberger S.J."/>
            <person name="Caler E."/>
            <person name="Cerqueira G.C."/>
            <person name="Branche C."/>
            <person name="Haas B."/>
            <person name="Anupama A."/>
            <person name="Arner E."/>
            <person name="Aslund L."/>
            <person name="Attipoe P."/>
            <person name="Bontempi E."/>
            <person name="Bringaud F."/>
            <person name="Burton P."/>
            <person name="Cadag E."/>
            <person name="Campbell D.A."/>
            <person name="Carrington M."/>
            <person name="Crabtree J."/>
            <person name="Darban H."/>
            <person name="da Silveira J.F."/>
            <person name="de Jong P."/>
            <person name="Edwards K."/>
            <person name="Englund P.T."/>
            <person name="Fazelina G."/>
            <person name="Feldblyum T."/>
            <person name="Ferella M."/>
            <person name="Frasch A.C."/>
            <person name="Gull K."/>
            <person name="Horn D."/>
            <person name="Hou L."/>
            <person name="Huang Y."/>
            <person name="Kindlund E."/>
            <person name="Klingbeil M."/>
            <person name="Kluge S."/>
            <person name="Koo H."/>
            <person name="Lacerda D."/>
            <person name="Levin M.J."/>
            <person name="Lorenzi H."/>
            <person name="Louie T."/>
            <person name="Machado C.R."/>
            <person name="McCulloch R."/>
            <person name="McKenna A."/>
            <person name="Mizuno Y."/>
            <person name="Mottram J.C."/>
            <person name="Nelson S."/>
            <person name="Ochaya S."/>
            <person name="Osoegawa K."/>
            <person name="Pai G."/>
            <person name="Parsons M."/>
            <person name="Pentony M."/>
            <person name="Pettersson U."/>
            <person name="Pop M."/>
            <person name="Ramirez J.L."/>
            <person name="Rinta J."/>
            <person name="Robertson L."/>
            <person name="Salzberg S.L."/>
            <person name="Sanchez D.O."/>
            <person name="Seyler A."/>
            <person name="Sharma R."/>
            <person name="Shetty J."/>
            <person name="Simpson A.J."/>
            <person name="Sisk E."/>
            <person name="Tammi M.T."/>
            <person name="Tarleton R."/>
            <person name="Teixeira S."/>
            <person name="Van Aken S."/>
            <person name="Vogt C."/>
            <person name="Ward P.N."/>
            <person name="Wickstead B."/>
            <person name="Wortman J."/>
            <person name="White O."/>
            <person name="Fraser C.M."/>
            <person name="Stuart K.D."/>
            <person name="Andersson B."/>
        </authorList>
    </citation>
    <scope>NUCLEOTIDE SEQUENCE [LARGE SCALE GENOMIC DNA]</scope>
    <source>
        <strain evidence="2 3">CL Brener</strain>
    </source>
</reference>
<dbReference type="RefSeq" id="XP_819549.1">
    <property type="nucleotide sequence ID" value="XM_814456.1"/>
</dbReference>
<comment type="caution">
    <text evidence="2">The sequence shown here is derived from an EMBL/GenBank/DDBJ whole genome shotgun (WGS) entry which is preliminary data.</text>
</comment>
<gene>
    <name evidence="2" type="ORF">Tc00.1047053507957.210</name>
</gene>
<dbReference type="PaxDb" id="353153-Q4DYV0"/>
<sequence>MHGRNGELCAVCHVANAVHTCSNCAASCATEEEGATVAFTMNVTTHKYAGPYELWRRQFLPMEPSIRLHGAAILTRRASVSCRHPVKGRMTQNLVGQLRRKLMLSRHVNSRIGDSLRRLTHPTPSIRVPHPTRRPTRPRKSLSLPPIRAK</sequence>
<feature type="region of interest" description="Disordered" evidence="1">
    <location>
        <begin position="113"/>
        <end position="150"/>
    </location>
</feature>
<evidence type="ECO:0000313" key="2">
    <source>
        <dbReference type="EMBL" id="EAN97698.1"/>
    </source>
</evidence>
<dbReference type="GeneID" id="3552021"/>
<proteinExistence type="predicted"/>
<feature type="compositionally biased region" description="Basic residues" evidence="1">
    <location>
        <begin position="130"/>
        <end position="140"/>
    </location>
</feature>
<dbReference type="AlphaFoldDB" id="Q4DYV0"/>
<dbReference type="KEGG" id="tcr:507957.210"/>
<protein>
    <submittedName>
        <fullName evidence="2">Uncharacterized protein</fullName>
    </submittedName>
</protein>
<dbReference type="Proteomes" id="UP000002296">
    <property type="component" value="Unassembled WGS sequence"/>
</dbReference>